<comment type="caution">
    <text evidence="1">The sequence shown here is derived from an EMBL/GenBank/DDBJ whole genome shotgun (WGS) entry which is preliminary data.</text>
</comment>
<gene>
    <name evidence="1" type="ORF">L6452_11016</name>
</gene>
<reference evidence="1 2" key="2">
    <citation type="journal article" date="2022" name="Mol. Ecol. Resour.">
        <title>The genomes of chicory, endive, great burdock and yacon provide insights into Asteraceae paleo-polyploidization history and plant inulin production.</title>
        <authorList>
            <person name="Fan W."/>
            <person name="Wang S."/>
            <person name="Wang H."/>
            <person name="Wang A."/>
            <person name="Jiang F."/>
            <person name="Liu H."/>
            <person name="Zhao H."/>
            <person name="Xu D."/>
            <person name="Zhang Y."/>
        </authorList>
    </citation>
    <scope>NUCLEOTIDE SEQUENCE [LARGE SCALE GENOMIC DNA]</scope>
    <source>
        <strain evidence="2">cv. Niubang</strain>
    </source>
</reference>
<proteinExistence type="predicted"/>
<accession>A0ACB9DNB1</accession>
<reference evidence="2" key="1">
    <citation type="journal article" date="2022" name="Mol. Ecol. Resour.">
        <title>The genomes of chicory, endive, great burdock and yacon provide insights into Asteraceae palaeo-polyploidization history and plant inulin production.</title>
        <authorList>
            <person name="Fan W."/>
            <person name="Wang S."/>
            <person name="Wang H."/>
            <person name="Wang A."/>
            <person name="Jiang F."/>
            <person name="Liu H."/>
            <person name="Zhao H."/>
            <person name="Xu D."/>
            <person name="Zhang Y."/>
        </authorList>
    </citation>
    <scope>NUCLEOTIDE SEQUENCE [LARGE SCALE GENOMIC DNA]</scope>
    <source>
        <strain evidence="2">cv. Niubang</strain>
    </source>
</reference>
<evidence type="ECO:0000313" key="1">
    <source>
        <dbReference type="EMBL" id="KAI3748129.1"/>
    </source>
</evidence>
<name>A0ACB9DNB1_ARCLA</name>
<dbReference type="Proteomes" id="UP001055879">
    <property type="component" value="Linkage Group LG03"/>
</dbReference>
<dbReference type="EMBL" id="CM042049">
    <property type="protein sequence ID" value="KAI3748129.1"/>
    <property type="molecule type" value="Genomic_DNA"/>
</dbReference>
<sequence length="72" mass="7888">MITWVLLIMEVVGSTEEDSGEAFNGGFLPLLKKKKKKKNGDVKSRFVGWVALQQGNIFRAKKGQMGNGCLGC</sequence>
<organism evidence="1 2">
    <name type="scientific">Arctium lappa</name>
    <name type="common">Greater burdock</name>
    <name type="synonym">Lappa major</name>
    <dbReference type="NCBI Taxonomy" id="4217"/>
    <lineage>
        <taxon>Eukaryota</taxon>
        <taxon>Viridiplantae</taxon>
        <taxon>Streptophyta</taxon>
        <taxon>Embryophyta</taxon>
        <taxon>Tracheophyta</taxon>
        <taxon>Spermatophyta</taxon>
        <taxon>Magnoliopsida</taxon>
        <taxon>eudicotyledons</taxon>
        <taxon>Gunneridae</taxon>
        <taxon>Pentapetalae</taxon>
        <taxon>asterids</taxon>
        <taxon>campanulids</taxon>
        <taxon>Asterales</taxon>
        <taxon>Asteraceae</taxon>
        <taxon>Carduoideae</taxon>
        <taxon>Cardueae</taxon>
        <taxon>Arctiinae</taxon>
        <taxon>Arctium</taxon>
    </lineage>
</organism>
<evidence type="ECO:0000313" key="2">
    <source>
        <dbReference type="Proteomes" id="UP001055879"/>
    </source>
</evidence>
<protein>
    <submittedName>
        <fullName evidence="1">Uncharacterized protein</fullName>
    </submittedName>
</protein>
<keyword evidence="2" id="KW-1185">Reference proteome</keyword>